<protein>
    <submittedName>
        <fullName evidence="2">DinB superfamily protein</fullName>
    </submittedName>
</protein>
<dbReference type="AlphaFoldDB" id="A0A1I2WAC9"/>
<dbReference type="SUPFAM" id="SSF141571">
    <property type="entry name" value="Pentapeptide repeat-like"/>
    <property type="match status" value="1"/>
</dbReference>
<dbReference type="Gene3D" id="1.20.120.450">
    <property type="entry name" value="dinb family like domain"/>
    <property type="match status" value="1"/>
</dbReference>
<dbReference type="OrthoDB" id="3542438at2"/>
<dbReference type="InterPro" id="IPR034660">
    <property type="entry name" value="DinB/YfiT-like"/>
</dbReference>
<evidence type="ECO:0000313" key="3">
    <source>
        <dbReference type="Proteomes" id="UP000181942"/>
    </source>
</evidence>
<dbReference type="SUPFAM" id="SSF109854">
    <property type="entry name" value="DinB/YfiT-like putative metalloenzymes"/>
    <property type="match status" value="1"/>
</dbReference>
<dbReference type="InterPro" id="IPR024775">
    <property type="entry name" value="DinB-like"/>
</dbReference>
<dbReference type="Proteomes" id="UP000181942">
    <property type="component" value="Unassembled WGS sequence"/>
</dbReference>
<evidence type="ECO:0000259" key="1">
    <source>
        <dbReference type="Pfam" id="PF12867"/>
    </source>
</evidence>
<feature type="domain" description="DinB-like" evidence="1">
    <location>
        <begin position="107"/>
        <end position="252"/>
    </location>
</feature>
<gene>
    <name evidence="2" type="ORF">SAMN02787118_13519</name>
</gene>
<evidence type="ECO:0000313" key="2">
    <source>
        <dbReference type="EMBL" id="SFG96461.1"/>
    </source>
</evidence>
<accession>A0A1I2WAC9</accession>
<dbReference type="Pfam" id="PF12867">
    <property type="entry name" value="DinB_2"/>
    <property type="match status" value="1"/>
</dbReference>
<proteinExistence type="predicted"/>
<name>A0A1I2WAC9_9ACTN</name>
<reference evidence="2 3" key="1">
    <citation type="submission" date="2016-10" db="EMBL/GenBank/DDBJ databases">
        <authorList>
            <person name="de Groot N.N."/>
        </authorList>
    </citation>
    <scope>NUCLEOTIDE SEQUENCE [LARGE SCALE GENOMIC DNA]</scope>
    <source>
        <strain evidence="2 3">OK461</strain>
    </source>
</reference>
<dbReference type="RefSeq" id="WP_075033201.1">
    <property type="nucleotide sequence ID" value="NZ_FONR01000035.1"/>
</dbReference>
<sequence length="268" mass="29939">MAAAQYGPHRWSAGEYDSDHTDAFRGARFTVADLTATTFVDCDLSRVRIVDSWLVDVDVSGHVSNFVVNGIDVTAFVAAELDRRHPERAQLRGMRTADDHRAMWDTIERLWSDAVDRAERLSEAARHQRVNDEWSFVETLRHLVFVTDAWARRTVLDEPLPYHPLGVPQTAYPRADTAALGIDLAARPSFVEVMSARADRMALIRGLVDALTDAELERPCARTPAPGYPEETRTVGGCLEVVMDEECEHLRFAVRDLAALEAAGRDLP</sequence>
<dbReference type="EMBL" id="FONR01000035">
    <property type="protein sequence ID" value="SFG96461.1"/>
    <property type="molecule type" value="Genomic_DNA"/>
</dbReference>
<organism evidence="2 3">
    <name type="scientific">Streptomyces mirabilis</name>
    <dbReference type="NCBI Taxonomy" id="68239"/>
    <lineage>
        <taxon>Bacteria</taxon>
        <taxon>Bacillati</taxon>
        <taxon>Actinomycetota</taxon>
        <taxon>Actinomycetes</taxon>
        <taxon>Kitasatosporales</taxon>
        <taxon>Streptomycetaceae</taxon>
        <taxon>Streptomyces</taxon>
    </lineage>
</organism>